<evidence type="ECO:0000313" key="1">
    <source>
        <dbReference type="EMBL" id="TKC44015.1"/>
    </source>
</evidence>
<accession>A0A4U1F3Y1</accession>
<sequence>MLESVEVILLGIFITINQSSVNASSMVGALAISTTLNHWKNARTPVRTH</sequence>
<protein>
    <submittedName>
        <fullName evidence="1">Uncharacterized protein</fullName>
    </submittedName>
</protein>
<dbReference type="EMBL" id="RWIC01000424">
    <property type="protein sequence ID" value="TKC44015.1"/>
    <property type="molecule type" value="Genomic_DNA"/>
</dbReference>
<gene>
    <name evidence="1" type="ORF">EI555_015739</name>
</gene>
<comment type="caution">
    <text evidence="1">The sequence shown here is derived from an EMBL/GenBank/DDBJ whole genome shotgun (WGS) entry which is preliminary data.</text>
</comment>
<reference evidence="2" key="1">
    <citation type="journal article" date="2019" name="IScience">
        <title>Narwhal Genome Reveals Long-Term Low Genetic Diversity despite Current Large Abundance Size.</title>
        <authorList>
            <person name="Westbury M.V."/>
            <person name="Petersen B."/>
            <person name="Garde E."/>
            <person name="Heide-Jorgensen M.P."/>
            <person name="Lorenzen E.D."/>
        </authorList>
    </citation>
    <scope>NUCLEOTIDE SEQUENCE [LARGE SCALE GENOMIC DNA]</scope>
</reference>
<dbReference type="Proteomes" id="UP000308365">
    <property type="component" value="Unassembled WGS sequence"/>
</dbReference>
<proteinExistence type="predicted"/>
<evidence type="ECO:0000313" key="2">
    <source>
        <dbReference type="Proteomes" id="UP000308365"/>
    </source>
</evidence>
<organism evidence="1 2">
    <name type="scientific">Monodon monoceros</name>
    <name type="common">Narwhal</name>
    <name type="synonym">Ceratodon monodon</name>
    <dbReference type="NCBI Taxonomy" id="40151"/>
    <lineage>
        <taxon>Eukaryota</taxon>
        <taxon>Metazoa</taxon>
        <taxon>Chordata</taxon>
        <taxon>Craniata</taxon>
        <taxon>Vertebrata</taxon>
        <taxon>Euteleostomi</taxon>
        <taxon>Mammalia</taxon>
        <taxon>Eutheria</taxon>
        <taxon>Laurasiatheria</taxon>
        <taxon>Artiodactyla</taxon>
        <taxon>Whippomorpha</taxon>
        <taxon>Cetacea</taxon>
        <taxon>Odontoceti</taxon>
        <taxon>Monodontidae</taxon>
        <taxon>Monodon</taxon>
    </lineage>
</organism>
<name>A0A4U1F3Y1_MONMO</name>
<dbReference type="AlphaFoldDB" id="A0A4U1F3Y1"/>